<dbReference type="Gene3D" id="3.40.50.2300">
    <property type="match status" value="1"/>
</dbReference>
<dbReference type="EMBL" id="CP014672">
    <property type="protein sequence ID" value="ANW98105.1"/>
    <property type="molecule type" value="Genomic_DNA"/>
</dbReference>
<reference evidence="5 6" key="1">
    <citation type="submission" date="2016-02" db="EMBL/GenBank/DDBJ databases">
        <title>Comparison of Clostridium stercorarium subspecies using comparative genomics and transcriptomics.</title>
        <authorList>
            <person name="Schellenberg J."/>
            <person name="Thallinger G."/>
            <person name="Levin D.B."/>
            <person name="Zhang X."/>
            <person name="Alvare G."/>
            <person name="Fristensky B."/>
            <person name="Sparling R."/>
        </authorList>
    </citation>
    <scope>NUCLEOTIDE SEQUENCE [LARGE SCALE GENOMIC DNA]</scope>
    <source>
        <strain evidence="5 6">DSM 2910</strain>
    </source>
</reference>
<proteinExistence type="predicted"/>
<dbReference type="InterPro" id="IPR011006">
    <property type="entry name" value="CheY-like_superfamily"/>
</dbReference>
<gene>
    <name evidence="5" type="ORF">CSTERTH_03125</name>
</gene>
<evidence type="ECO:0000313" key="6">
    <source>
        <dbReference type="Proteomes" id="UP000092971"/>
    </source>
</evidence>
<evidence type="ECO:0000256" key="3">
    <source>
        <dbReference type="PROSITE-ProRule" id="PRU00169"/>
    </source>
</evidence>
<name>A0A1B1YBF6_THEST</name>
<evidence type="ECO:0000256" key="1">
    <source>
        <dbReference type="ARBA" id="ARBA00018672"/>
    </source>
</evidence>
<evidence type="ECO:0000256" key="2">
    <source>
        <dbReference type="ARBA" id="ARBA00024867"/>
    </source>
</evidence>
<dbReference type="GO" id="GO:0000160">
    <property type="term" value="P:phosphorelay signal transduction system"/>
    <property type="evidence" value="ECO:0007669"/>
    <property type="project" value="InterPro"/>
</dbReference>
<accession>A0A1B1YBF6</accession>
<dbReference type="InterPro" id="IPR001789">
    <property type="entry name" value="Sig_transdc_resp-reg_receiver"/>
</dbReference>
<comment type="caution">
    <text evidence="3">Lacks conserved residue(s) required for the propagation of feature annotation.</text>
</comment>
<feature type="domain" description="Response regulatory" evidence="4">
    <location>
        <begin position="4"/>
        <end position="123"/>
    </location>
</feature>
<evidence type="ECO:0000259" key="4">
    <source>
        <dbReference type="PROSITE" id="PS50110"/>
    </source>
</evidence>
<evidence type="ECO:0000313" key="5">
    <source>
        <dbReference type="EMBL" id="ANW98105.1"/>
    </source>
</evidence>
<comment type="function">
    <text evidence="2">May play the central regulatory role in sporulation. It may be an element of the effector pathway responsible for the activation of sporulation genes in response to nutritional stress. Spo0A may act in concert with spo0H (a sigma factor) to control the expression of some genes that are critical to the sporulation process.</text>
</comment>
<protein>
    <recommendedName>
        <fullName evidence="1">Stage 0 sporulation protein A homolog</fullName>
    </recommendedName>
</protein>
<sequence length="299" mass="34874">MAGKVLITVGDMFIKSVILKYLHEKGFEILEAAEEIDLFLKLDIFKESILYYIIQINQDTFRKQYDMIKKIRQKEYFENMPVMAIIPEISKEYIEGAKEAGVNDVVPVPAKRELLRNYLPERISAFTTKIPVTGDECLEKIRENILSDLSTNSDMENEIKRASRGNYPVSFVMGRVSGMHIGLVQEFYDNLLLQMRETDRIVNYDYRVFIIVCPFTMKKHVTEIEKKARITFEKMFKGIGKLYIYSATYPDDGERLEKLVEIMEKGVHDSIVISGMRQPLNTLSKDKLEEFKNMLKLYK</sequence>
<dbReference type="PROSITE" id="PS50110">
    <property type="entry name" value="RESPONSE_REGULATORY"/>
    <property type="match status" value="1"/>
</dbReference>
<dbReference type="SUPFAM" id="SSF52172">
    <property type="entry name" value="CheY-like"/>
    <property type="match status" value="1"/>
</dbReference>
<dbReference type="AlphaFoldDB" id="A0A1B1YBF6"/>
<dbReference type="Proteomes" id="UP000092971">
    <property type="component" value="Chromosome"/>
</dbReference>
<dbReference type="RefSeq" id="WP_054632677.1">
    <property type="nucleotide sequence ID" value="NZ_CP014672.1"/>
</dbReference>
<organism evidence="5 6">
    <name type="scientific">Thermoclostridium stercorarium subsp. thermolacticum DSM 2910</name>
    <dbReference type="NCBI Taxonomy" id="1121336"/>
    <lineage>
        <taxon>Bacteria</taxon>
        <taxon>Bacillati</taxon>
        <taxon>Bacillota</taxon>
        <taxon>Clostridia</taxon>
        <taxon>Eubacteriales</taxon>
        <taxon>Oscillospiraceae</taxon>
        <taxon>Thermoclostridium</taxon>
    </lineage>
</organism>